<dbReference type="OrthoDB" id="184880at2759"/>
<accession>A0A423XAC1</accession>
<sequence length="56" mass="5941">MVAAATGITGACKMMNADVDESVLDNLPERAAEEFTKQDGTYRIIIAIGQKPVAKS</sequence>
<name>A0A423XAC1_9PEZI</name>
<organism evidence="1 2">
    <name type="scientific">Cytospora schulzeri</name>
    <dbReference type="NCBI Taxonomy" id="448051"/>
    <lineage>
        <taxon>Eukaryota</taxon>
        <taxon>Fungi</taxon>
        <taxon>Dikarya</taxon>
        <taxon>Ascomycota</taxon>
        <taxon>Pezizomycotina</taxon>
        <taxon>Sordariomycetes</taxon>
        <taxon>Sordariomycetidae</taxon>
        <taxon>Diaporthales</taxon>
        <taxon>Cytosporaceae</taxon>
        <taxon>Cytospora</taxon>
    </lineage>
</organism>
<proteinExistence type="predicted"/>
<evidence type="ECO:0000313" key="2">
    <source>
        <dbReference type="Proteomes" id="UP000283895"/>
    </source>
</evidence>
<reference evidence="1 2" key="1">
    <citation type="submission" date="2015-09" db="EMBL/GenBank/DDBJ databases">
        <title>Host preference determinants of Valsa canker pathogens revealed by comparative genomics.</title>
        <authorList>
            <person name="Yin Z."/>
            <person name="Huang L."/>
        </authorList>
    </citation>
    <scope>NUCLEOTIDE SEQUENCE [LARGE SCALE GENOMIC DNA]</scope>
    <source>
        <strain evidence="1 2">03-1</strain>
    </source>
</reference>
<dbReference type="AlphaFoldDB" id="A0A423XAC1"/>
<evidence type="ECO:0000313" key="1">
    <source>
        <dbReference type="EMBL" id="ROW12823.1"/>
    </source>
</evidence>
<keyword evidence="2" id="KW-1185">Reference proteome</keyword>
<dbReference type="EMBL" id="LKEA01000001">
    <property type="protein sequence ID" value="ROW12823.1"/>
    <property type="molecule type" value="Genomic_DNA"/>
</dbReference>
<dbReference type="Proteomes" id="UP000283895">
    <property type="component" value="Unassembled WGS sequence"/>
</dbReference>
<comment type="caution">
    <text evidence="1">The sequence shown here is derived from an EMBL/GenBank/DDBJ whole genome shotgun (WGS) entry which is preliminary data.</text>
</comment>
<gene>
    <name evidence="1" type="ORF">VMCG_00822</name>
</gene>
<protein>
    <submittedName>
        <fullName evidence="1">Uncharacterized protein</fullName>
    </submittedName>
</protein>